<feature type="domain" description="CobQ/CobB/MinD/ParA nucleotide binding" evidence="2">
    <location>
        <begin position="16"/>
        <end position="57"/>
    </location>
</feature>
<proteinExistence type="predicted"/>
<dbReference type="NCBIfam" id="NF047398">
    <property type="entry name" value="AAA_KGGVGR"/>
    <property type="match status" value="1"/>
</dbReference>
<dbReference type="InterPro" id="IPR050678">
    <property type="entry name" value="DNA_Partitioning_ATPase"/>
</dbReference>
<dbReference type="InterPro" id="IPR002586">
    <property type="entry name" value="CobQ/CobB/MinD/ParA_Nub-bd_dom"/>
</dbReference>
<dbReference type="PANTHER" id="PTHR13696">
    <property type="entry name" value="P-LOOP CONTAINING NUCLEOSIDE TRIPHOSPHATE HYDROLASE"/>
    <property type="match status" value="1"/>
</dbReference>
<dbReference type="InterPro" id="IPR027417">
    <property type="entry name" value="P-loop_NTPase"/>
</dbReference>
<evidence type="ECO:0000313" key="4">
    <source>
        <dbReference type="Proteomes" id="UP000647172"/>
    </source>
</evidence>
<dbReference type="Gene3D" id="3.40.50.300">
    <property type="entry name" value="P-loop containing nucleotide triphosphate hydrolases"/>
    <property type="match status" value="2"/>
</dbReference>
<dbReference type="PANTHER" id="PTHR13696:SF52">
    <property type="entry name" value="PARA FAMILY PROTEIN CT_582"/>
    <property type="match status" value="1"/>
</dbReference>
<dbReference type="Pfam" id="PF01656">
    <property type="entry name" value="CbiA"/>
    <property type="match status" value="1"/>
</dbReference>
<name>A0A919JC46_9ACTN</name>
<evidence type="ECO:0000313" key="3">
    <source>
        <dbReference type="EMBL" id="GIE46877.1"/>
    </source>
</evidence>
<dbReference type="SUPFAM" id="SSF52540">
    <property type="entry name" value="P-loop containing nucleoside triphosphate hydrolases"/>
    <property type="match status" value="2"/>
</dbReference>
<gene>
    <name evidence="3" type="ORF">Ani05nite_04110</name>
</gene>
<keyword evidence="4" id="KW-1185">Reference proteome</keyword>
<reference evidence="3" key="1">
    <citation type="submission" date="2021-01" db="EMBL/GenBank/DDBJ databases">
        <title>Whole genome shotgun sequence of Actinoplanes nipponensis NBRC 14063.</title>
        <authorList>
            <person name="Komaki H."/>
            <person name="Tamura T."/>
        </authorList>
    </citation>
    <scope>NUCLEOTIDE SEQUENCE</scope>
    <source>
        <strain evidence="3">NBRC 14063</strain>
    </source>
</reference>
<dbReference type="RefSeq" id="WP_203763721.1">
    <property type="nucleotide sequence ID" value="NZ_BOMQ01000008.1"/>
</dbReference>
<dbReference type="InterPro" id="IPR002182">
    <property type="entry name" value="NB-ARC"/>
</dbReference>
<dbReference type="EMBL" id="BOMQ01000008">
    <property type="protein sequence ID" value="GIE46877.1"/>
    <property type="molecule type" value="Genomic_DNA"/>
</dbReference>
<evidence type="ECO:0000259" key="2">
    <source>
        <dbReference type="Pfam" id="PF01656"/>
    </source>
</evidence>
<protein>
    <recommendedName>
        <fullName evidence="5">CobQ/CobB/MinD/ParA nucleotide binding domain-containing protein</fullName>
    </recommendedName>
</protein>
<dbReference type="Proteomes" id="UP000647172">
    <property type="component" value="Unassembled WGS sequence"/>
</dbReference>
<dbReference type="GO" id="GO:0043531">
    <property type="term" value="F:ADP binding"/>
    <property type="evidence" value="ECO:0007669"/>
    <property type="project" value="InterPro"/>
</dbReference>
<feature type="domain" description="NB-ARC" evidence="1">
    <location>
        <begin position="505"/>
        <end position="659"/>
    </location>
</feature>
<evidence type="ECO:0008006" key="5">
    <source>
        <dbReference type="Google" id="ProtNLM"/>
    </source>
</evidence>
<comment type="caution">
    <text evidence="3">The sequence shown here is derived from an EMBL/GenBank/DDBJ whole genome shotgun (WGS) entry which is preliminary data.</text>
</comment>
<dbReference type="AlphaFoldDB" id="A0A919JC46"/>
<accession>A0A919JC46</accession>
<dbReference type="Pfam" id="PF00931">
    <property type="entry name" value="NB-ARC"/>
    <property type="match status" value="1"/>
</dbReference>
<evidence type="ECO:0000259" key="1">
    <source>
        <dbReference type="Pfam" id="PF00931"/>
    </source>
</evidence>
<sequence>MVAASPPRSRNGRVVTFYSYKGGAGRTMLLANIAWLLAHSGHRVLAVDWDLEAPGLHHYFRPFLRDRRLLNTPGILDIIREHSSRAINTGPAGDGVGPQPASSVLDYAESLQWPFPGHGMLDFLPAGRQDHTYPVAMGTFDWAAFWSEQGGNRILHALRDDMVSHYDYVLIDSRTGMSDTTGICTVALPDMLVACSALNTQSIEGTATIVGSVLGQRGGRPIRIIPVLTRVGTGDGWADRLTTARNLASWHFRKALAASMTGTADRFEELIEIPEEPSFGYEEILAAFASEAVRSGPVLPALGHLCRAITGRDVSPLGTFGPDHRKRQDAFLRPRASGVLICHMGDDLPWALWVSAQLGDHGVDVTRRPVRSGEELLPSLPRDLCETFAAAGCGTILVMHTVAGEPLVRAVHQAAREYGIPQGLVVVHAEDVGGGPELRDARSVRLAGLTDEQVRADLIAQVRPGRPVEVPVRAIPPARVRPRAGNDRSPMSNLPPRIASFVGRENLLEDLYERMFLGEGHHVQRLHGVAGVGKSTLAIEYGHRFADRYDLVWWVATAQPAAARTMLRQLADRLGITGADRGRGAVLPRLLDGLSRGEPYRRWLLTFDGADNGLDGIIEALPSGPGHIIVTSRSTAAVAGNGLEVPRLSRDQSMMLLKKLAPGVPAAERRRLAAEVDDLPQALVDVARGLGGGYV</sequence>
<organism evidence="3 4">
    <name type="scientific">Actinoplanes nipponensis</name>
    <dbReference type="NCBI Taxonomy" id="135950"/>
    <lineage>
        <taxon>Bacteria</taxon>
        <taxon>Bacillati</taxon>
        <taxon>Actinomycetota</taxon>
        <taxon>Actinomycetes</taxon>
        <taxon>Micromonosporales</taxon>
        <taxon>Micromonosporaceae</taxon>
        <taxon>Actinoplanes</taxon>
    </lineage>
</organism>